<evidence type="ECO:0000313" key="1">
    <source>
        <dbReference type="EMBL" id="KKK77506.1"/>
    </source>
</evidence>
<name>A0A0F9AYU0_9ZZZZ</name>
<dbReference type="AlphaFoldDB" id="A0A0F9AYU0"/>
<accession>A0A0F9AYU0</accession>
<sequence>TNGRERMIAMAADRKLKVIDEGTHLHLQSK</sequence>
<gene>
    <name evidence="1" type="ORF">LCGC14_2852980</name>
</gene>
<feature type="non-terminal residue" evidence="1">
    <location>
        <position position="1"/>
    </location>
</feature>
<comment type="caution">
    <text evidence="1">The sequence shown here is derived from an EMBL/GenBank/DDBJ whole genome shotgun (WGS) entry which is preliminary data.</text>
</comment>
<proteinExistence type="predicted"/>
<organism evidence="1">
    <name type="scientific">marine sediment metagenome</name>
    <dbReference type="NCBI Taxonomy" id="412755"/>
    <lineage>
        <taxon>unclassified sequences</taxon>
        <taxon>metagenomes</taxon>
        <taxon>ecological metagenomes</taxon>
    </lineage>
</organism>
<protein>
    <submittedName>
        <fullName evidence="1">Uncharacterized protein</fullName>
    </submittedName>
</protein>
<dbReference type="EMBL" id="LAZR01054926">
    <property type="protein sequence ID" value="KKK77506.1"/>
    <property type="molecule type" value="Genomic_DNA"/>
</dbReference>
<reference evidence="1" key="1">
    <citation type="journal article" date="2015" name="Nature">
        <title>Complex archaea that bridge the gap between prokaryotes and eukaryotes.</title>
        <authorList>
            <person name="Spang A."/>
            <person name="Saw J.H."/>
            <person name="Jorgensen S.L."/>
            <person name="Zaremba-Niedzwiedzka K."/>
            <person name="Martijn J."/>
            <person name="Lind A.E."/>
            <person name="van Eijk R."/>
            <person name="Schleper C."/>
            <person name="Guy L."/>
            <person name="Ettema T.J."/>
        </authorList>
    </citation>
    <scope>NUCLEOTIDE SEQUENCE</scope>
</reference>